<keyword evidence="1" id="KW-1003">Cell membrane</keyword>
<gene>
    <name evidence="1" type="primary">gltS</name>
    <name evidence="3" type="ORF">PCA31118_03489</name>
</gene>
<dbReference type="RefSeq" id="WP_150626361.1">
    <property type="nucleotide sequence ID" value="NZ_CABPSQ010000006.1"/>
</dbReference>
<sequence>MEITREFAFGTYGTLVCATLVLLLGRKLVEWFGPLRTYSIPEPVAAGLLVALGTLTLREFADIELKFDTTLQGPLMLAFFATIGLSANLASLKAGGRRLVLFLGIVAAMLVMQNAIGLSLAMAMGLPPGVGLLGGSITLAGGHGTGAAWGETLTERYGVQSALEIAMACATFGLVLGGLLGGPVARYLVSRLGRSGGGAPGVDAAKDTAPEGFEQPHTVRLITAQALIETVAMIAICLLGGEIIARGLSGTAFELPTFVCVLFTGVVVRNVLSLVGYEVFERSLSVLGNVSLSLFLAMALMTLRLWDLSTLALPIVVILVVQAVAMAAFAIFVTFRVMGCNYDAAVLAAGHCGFGLGATPTAIANMQAVTERFGPSHIAFLIVPMVGAFFIDILNALVIKGFLSLPVF</sequence>
<dbReference type="InterPro" id="IPR004445">
    <property type="entry name" value="GltS"/>
</dbReference>
<dbReference type="Proteomes" id="UP000414136">
    <property type="component" value="Unassembled WGS sequence"/>
</dbReference>
<evidence type="ECO:0000313" key="4">
    <source>
        <dbReference type="Proteomes" id="UP000414136"/>
    </source>
</evidence>
<feature type="transmembrane region" description="Helical" evidence="1">
    <location>
        <begin position="75"/>
        <end position="92"/>
    </location>
</feature>
<feature type="transmembrane region" description="Helical" evidence="1">
    <location>
        <begin position="7"/>
        <end position="25"/>
    </location>
</feature>
<keyword evidence="1" id="KW-0812">Transmembrane</keyword>
<feature type="transmembrane region" description="Helical" evidence="1">
    <location>
        <begin position="378"/>
        <end position="399"/>
    </location>
</feature>
<feature type="transmembrane region" description="Helical" evidence="1">
    <location>
        <begin position="165"/>
        <end position="185"/>
    </location>
</feature>
<dbReference type="EMBL" id="CABPSQ010000006">
    <property type="protein sequence ID" value="VVE70281.1"/>
    <property type="molecule type" value="Genomic_DNA"/>
</dbReference>
<keyword evidence="1" id="KW-0472">Membrane</keyword>
<dbReference type="GO" id="GO:0015813">
    <property type="term" value="P:L-glutamate transmembrane transport"/>
    <property type="evidence" value="ECO:0007669"/>
    <property type="project" value="UniProtKB-UniRule"/>
</dbReference>
<dbReference type="PANTHER" id="PTHR36178">
    <property type="entry name" value="SLR0625 PROTEIN"/>
    <property type="match status" value="1"/>
</dbReference>
<dbReference type="PANTHER" id="PTHR36178:SF1">
    <property type="entry name" value="SODIUM_GLUTAMATE SYMPORTER"/>
    <property type="match status" value="1"/>
</dbReference>
<dbReference type="HAMAP" id="MF_02062">
    <property type="entry name" value="GltS"/>
    <property type="match status" value="1"/>
</dbReference>
<keyword evidence="4" id="KW-1185">Reference proteome</keyword>
<feature type="transmembrane region" description="Helical" evidence="1">
    <location>
        <begin position="284"/>
        <end position="306"/>
    </location>
</feature>
<dbReference type="GO" id="GO:0005886">
    <property type="term" value="C:plasma membrane"/>
    <property type="evidence" value="ECO:0007669"/>
    <property type="project" value="UniProtKB-SubCell"/>
</dbReference>
<comment type="function">
    <text evidence="1">Catalyzes the sodium-dependent transport of glutamate.</text>
</comment>
<keyword evidence="1" id="KW-0813">Transport</keyword>
<feature type="transmembrane region" description="Helical" evidence="1">
    <location>
        <begin position="226"/>
        <end position="245"/>
    </location>
</feature>
<feature type="transmembrane region" description="Helical" evidence="1">
    <location>
        <begin position="99"/>
        <end position="124"/>
    </location>
</feature>
<organism evidence="3 4">
    <name type="scientific">Pandoraea captiosa</name>
    <dbReference type="NCBI Taxonomy" id="2508302"/>
    <lineage>
        <taxon>Bacteria</taxon>
        <taxon>Pseudomonadati</taxon>
        <taxon>Pseudomonadota</taxon>
        <taxon>Betaproteobacteria</taxon>
        <taxon>Burkholderiales</taxon>
        <taxon>Burkholderiaceae</taxon>
        <taxon>Pandoraea</taxon>
    </lineage>
</organism>
<dbReference type="AlphaFoldDB" id="A0A5E5A9E2"/>
<comment type="subcellular location">
    <subcellularLocation>
        <location evidence="1">Cell inner membrane</location>
        <topology evidence="1">Multi-pass membrane protein</topology>
    </subcellularLocation>
</comment>
<protein>
    <recommendedName>
        <fullName evidence="1 2">Sodium/glutamate symporter</fullName>
    </recommendedName>
</protein>
<keyword evidence="1" id="KW-0915">Sodium</keyword>
<evidence type="ECO:0000313" key="3">
    <source>
        <dbReference type="EMBL" id="VVE70281.1"/>
    </source>
</evidence>
<keyword evidence="1" id="KW-0029">Amino-acid transport</keyword>
<name>A0A5E5A9E2_9BURK</name>
<reference evidence="3 4" key="1">
    <citation type="submission" date="2019-08" db="EMBL/GenBank/DDBJ databases">
        <authorList>
            <person name="Peeters C."/>
        </authorList>
    </citation>
    <scope>NUCLEOTIDE SEQUENCE [LARGE SCALE GENOMIC DNA]</scope>
    <source>
        <strain evidence="3 4">LMG 31118</strain>
    </source>
</reference>
<feature type="transmembrane region" description="Helical" evidence="1">
    <location>
        <begin position="251"/>
        <end position="272"/>
    </location>
</feature>
<evidence type="ECO:0000256" key="1">
    <source>
        <dbReference type="HAMAP-Rule" id="MF_02062"/>
    </source>
</evidence>
<dbReference type="Pfam" id="PF03616">
    <property type="entry name" value="Glt_symporter"/>
    <property type="match status" value="1"/>
</dbReference>
<dbReference type="OrthoDB" id="4921038at2"/>
<keyword evidence="1" id="KW-0997">Cell inner membrane</keyword>
<dbReference type="NCBIfam" id="TIGR00210">
    <property type="entry name" value="gltS"/>
    <property type="match status" value="1"/>
</dbReference>
<accession>A0A5E5A9E2</accession>
<comment type="similarity">
    <text evidence="1">Belongs to the glutamate:Na(+) symporter (ESS) (TC 2.A.27) family.</text>
</comment>
<proteinExistence type="inferred from homology"/>
<keyword evidence="1" id="KW-0739">Sodium transport</keyword>
<keyword evidence="1" id="KW-1133">Transmembrane helix</keyword>
<keyword evidence="1" id="KW-0406">Ion transport</keyword>
<evidence type="ECO:0000256" key="2">
    <source>
        <dbReference type="NCBIfam" id="TIGR00210"/>
    </source>
</evidence>
<dbReference type="GO" id="GO:0015501">
    <property type="term" value="F:glutamate:sodium symporter activity"/>
    <property type="evidence" value="ECO:0007669"/>
    <property type="project" value="UniProtKB-UniRule"/>
</dbReference>
<keyword evidence="1" id="KW-0769">Symport</keyword>
<feature type="transmembrane region" description="Helical" evidence="1">
    <location>
        <begin position="345"/>
        <end position="366"/>
    </location>
</feature>
<feature type="transmembrane region" description="Helical" evidence="1">
    <location>
        <begin position="312"/>
        <end position="333"/>
    </location>
</feature>